<dbReference type="GO" id="GO:0005737">
    <property type="term" value="C:cytoplasm"/>
    <property type="evidence" value="ECO:0007669"/>
    <property type="project" value="UniProtKB-SubCell"/>
</dbReference>
<evidence type="ECO:0000256" key="7">
    <source>
        <dbReference type="ARBA" id="ARBA00023180"/>
    </source>
</evidence>
<dbReference type="PANTHER" id="PTHR11183">
    <property type="entry name" value="GLYCOGENIN SUBFAMILY MEMBER"/>
    <property type="match status" value="1"/>
</dbReference>
<sequence length="324" mass="36945">MSSEAFVTLATNDNYAIGAMVLASSLRKVGTQKHLFILITDNVSDKIREVLNKFFDTIQLVNLLKSPDPKILEALKRPELSVTLTKLYCWKLTQFTKCIFMDADTLVVQNIDELFERQELSAVPDIGWPDCFNSGVFVYQPSEQTFNNLIEMAARDGSFDGGDQGLLNQYFSDWSTKDIDHHLSFIYNMTLASTYSYLPAFKRFGKNVKVIHFLGSLKPWYCSYNASTKKLNTFIGNDHAREFIEKWWQMMVDNVHPVIEQLNIVGSMSSMAISNPNQPSSSITTTTADDDRYQAWQQGQMDYLGADSYDNIQKRLDQSIHGQQ</sequence>
<evidence type="ECO:0000256" key="2">
    <source>
        <dbReference type="ARBA" id="ARBA00004496"/>
    </source>
</evidence>
<dbReference type="GO" id="GO:0008466">
    <property type="term" value="F:glycogenin glucosyltransferase activity"/>
    <property type="evidence" value="ECO:0007669"/>
    <property type="project" value="UniProtKB-EC"/>
</dbReference>
<name>A0A6P6Y8N5_DERPT</name>
<protein>
    <recommendedName>
        <fullName evidence="10">glycogenin glucosyltransferase</fullName>
        <ecNumber evidence="10">2.4.1.186</ecNumber>
    </recommendedName>
</protein>
<comment type="similarity">
    <text evidence="9">Belongs to the glycosyltransferase 8 family. Glycogenin subfamily.</text>
</comment>
<keyword evidence="6" id="KW-0320">Glycogen biosynthesis</keyword>
<reference evidence="15" key="1">
    <citation type="submission" date="2025-08" db="UniProtKB">
        <authorList>
            <consortium name="RefSeq"/>
        </authorList>
    </citation>
    <scope>IDENTIFICATION</scope>
    <source>
        <strain evidence="15">Airmid</strain>
    </source>
</reference>
<dbReference type="KEGG" id="dpte:113795658"/>
<dbReference type="Gene3D" id="3.90.550.10">
    <property type="entry name" value="Spore Coat Polysaccharide Biosynthesis Protein SpsA, Chain A"/>
    <property type="match status" value="1"/>
</dbReference>
<dbReference type="InterPro" id="IPR002495">
    <property type="entry name" value="Glyco_trans_8"/>
</dbReference>
<dbReference type="SUPFAM" id="SSF53448">
    <property type="entry name" value="Nucleotide-diphospho-sugar transferases"/>
    <property type="match status" value="1"/>
</dbReference>
<evidence type="ECO:0000313" key="15">
    <source>
        <dbReference type="RefSeq" id="XP_027201665.1"/>
    </source>
</evidence>
<keyword evidence="7" id="KW-0325">Glycoprotein</keyword>
<comment type="catalytic activity">
    <reaction evidence="12">
        <text>L-tyrosyl-[glycogenin] + UDP-alpha-D-glucose = alpha-D-glucosyl-L-tyrosyl-[glycogenin] + UDP + H(+)</text>
        <dbReference type="Rhea" id="RHEA:23360"/>
        <dbReference type="Rhea" id="RHEA-COMP:14604"/>
        <dbReference type="Rhea" id="RHEA-COMP:14605"/>
        <dbReference type="ChEBI" id="CHEBI:15378"/>
        <dbReference type="ChEBI" id="CHEBI:46858"/>
        <dbReference type="ChEBI" id="CHEBI:58223"/>
        <dbReference type="ChEBI" id="CHEBI:58885"/>
        <dbReference type="ChEBI" id="CHEBI:140573"/>
        <dbReference type="EC" id="2.4.1.186"/>
    </reaction>
</comment>
<keyword evidence="4" id="KW-0808">Transferase</keyword>
<dbReference type="FunCoup" id="A0A6P6Y8N5">
    <property type="interactions" value="87"/>
</dbReference>
<dbReference type="EC" id="2.4.1.186" evidence="10"/>
<comment type="function">
    <text evidence="13">Self-glucosylating initiator of glycogen synthesis. It catalyzes the formation of a short alpha (1,4)-glucosyl chain covalently attached via a glucose 1-O-tyrosyl linkage to internal tyrosine residues and these chains act as primers for the elongation reaction catalyzed by glycogen synthase.</text>
</comment>
<dbReference type="InterPro" id="IPR029044">
    <property type="entry name" value="Nucleotide-diphossugar_trans"/>
</dbReference>
<dbReference type="CDD" id="cd02537">
    <property type="entry name" value="GT8_Glycogenin"/>
    <property type="match status" value="1"/>
</dbReference>
<dbReference type="GO" id="GO:0046872">
    <property type="term" value="F:metal ion binding"/>
    <property type="evidence" value="ECO:0007669"/>
    <property type="project" value="UniProtKB-KW"/>
</dbReference>
<evidence type="ECO:0000256" key="1">
    <source>
        <dbReference type="ARBA" id="ARBA00001936"/>
    </source>
</evidence>
<dbReference type="AlphaFoldDB" id="A0A6P6Y8N5"/>
<accession>A0A6P6Y8N5</accession>
<dbReference type="RefSeq" id="XP_027201665.1">
    <property type="nucleotide sequence ID" value="XM_027345864.1"/>
</dbReference>
<comment type="subcellular location">
    <subcellularLocation>
        <location evidence="2">Cytoplasm</location>
    </subcellularLocation>
</comment>
<dbReference type="FunFam" id="3.90.550.10:FF:000092">
    <property type="entry name" value="Glycogenin 2"/>
    <property type="match status" value="1"/>
</dbReference>
<evidence type="ECO:0000256" key="13">
    <source>
        <dbReference type="ARBA" id="ARBA00057883"/>
    </source>
</evidence>
<dbReference type="Proteomes" id="UP000515146">
    <property type="component" value="Unplaced"/>
</dbReference>
<evidence type="ECO:0000256" key="4">
    <source>
        <dbReference type="ARBA" id="ARBA00022679"/>
    </source>
</evidence>
<dbReference type="OMA" id="TCETVQG"/>
<keyword evidence="5" id="KW-0479">Metal-binding</keyword>
<gene>
    <name evidence="15" type="primary">LOC113795658</name>
</gene>
<keyword evidence="8" id="KW-0464">Manganese</keyword>
<proteinExistence type="inferred from homology"/>
<dbReference type="OrthoDB" id="2014201at2759"/>
<comment type="catalytic activity">
    <reaction evidence="11">
        <text>[1,4-alpha-D-glucosyl](n)-L-tyrosyl-[glycogenin] + UDP-alpha-D-glucose = [1,4-alpha-D-glucosyl](n+1)-L-tyrosyl-[glycogenin] + UDP + H(+)</text>
        <dbReference type="Rhea" id="RHEA:56560"/>
        <dbReference type="Rhea" id="RHEA-COMP:14606"/>
        <dbReference type="Rhea" id="RHEA-COMP:14607"/>
        <dbReference type="ChEBI" id="CHEBI:15378"/>
        <dbReference type="ChEBI" id="CHEBI:58223"/>
        <dbReference type="ChEBI" id="CHEBI:58885"/>
        <dbReference type="ChEBI" id="CHEBI:140574"/>
        <dbReference type="EC" id="2.4.1.186"/>
    </reaction>
</comment>
<evidence type="ECO:0000256" key="10">
    <source>
        <dbReference type="ARBA" id="ARBA00038934"/>
    </source>
</evidence>
<evidence type="ECO:0000256" key="5">
    <source>
        <dbReference type="ARBA" id="ARBA00022723"/>
    </source>
</evidence>
<organism evidence="14 15">
    <name type="scientific">Dermatophagoides pteronyssinus</name>
    <name type="common">European house dust mite</name>
    <dbReference type="NCBI Taxonomy" id="6956"/>
    <lineage>
        <taxon>Eukaryota</taxon>
        <taxon>Metazoa</taxon>
        <taxon>Ecdysozoa</taxon>
        <taxon>Arthropoda</taxon>
        <taxon>Chelicerata</taxon>
        <taxon>Arachnida</taxon>
        <taxon>Acari</taxon>
        <taxon>Acariformes</taxon>
        <taxon>Sarcoptiformes</taxon>
        <taxon>Astigmata</taxon>
        <taxon>Psoroptidia</taxon>
        <taxon>Analgoidea</taxon>
        <taxon>Pyroglyphidae</taxon>
        <taxon>Dermatophagoidinae</taxon>
        <taxon>Dermatophagoides</taxon>
    </lineage>
</organism>
<evidence type="ECO:0000256" key="11">
    <source>
        <dbReference type="ARBA" id="ARBA00050886"/>
    </source>
</evidence>
<keyword evidence="3" id="KW-0963">Cytoplasm</keyword>
<evidence type="ECO:0000256" key="8">
    <source>
        <dbReference type="ARBA" id="ARBA00023211"/>
    </source>
</evidence>
<dbReference type="CTD" id="37419"/>
<dbReference type="Pfam" id="PF01501">
    <property type="entry name" value="Glyco_transf_8"/>
    <property type="match status" value="1"/>
</dbReference>
<evidence type="ECO:0000256" key="3">
    <source>
        <dbReference type="ARBA" id="ARBA00022490"/>
    </source>
</evidence>
<dbReference type="InParanoid" id="A0A6P6Y8N5"/>
<evidence type="ECO:0000256" key="6">
    <source>
        <dbReference type="ARBA" id="ARBA00023056"/>
    </source>
</evidence>
<dbReference type="GO" id="GO:0005978">
    <property type="term" value="P:glycogen biosynthetic process"/>
    <property type="evidence" value="ECO:0007669"/>
    <property type="project" value="UniProtKB-KW"/>
</dbReference>
<comment type="cofactor">
    <cofactor evidence="1">
        <name>Mn(2+)</name>
        <dbReference type="ChEBI" id="CHEBI:29035"/>
    </cofactor>
</comment>
<dbReference type="InterPro" id="IPR050587">
    <property type="entry name" value="GNT1/Glycosyltrans_8"/>
</dbReference>
<evidence type="ECO:0000313" key="14">
    <source>
        <dbReference type="Proteomes" id="UP000515146"/>
    </source>
</evidence>
<evidence type="ECO:0000256" key="12">
    <source>
        <dbReference type="ARBA" id="ARBA00052293"/>
    </source>
</evidence>
<evidence type="ECO:0000256" key="9">
    <source>
        <dbReference type="ARBA" id="ARBA00038162"/>
    </source>
</evidence>
<keyword evidence="14" id="KW-1185">Reference proteome</keyword>